<accession>A0A8T2P5A9</accession>
<keyword evidence="5" id="KW-0862">Zinc</keyword>
<dbReference type="GO" id="GO:0010468">
    <property type="term" value="P:regulation of gene expression"/>
    <property type="evidence" value="ECO:0007669"/>
    <property type="project" value="TreeGrafter"/>
</dbReference>
<dbReference type="FunFam" id="3.30.160.60:FF:002343">
    <property type="entry name" value="Zinc finger protein 33A"/>
    <property type="match status" value="1"/>
</dbReference>
<evidence type="ECO:0000313" key="10">
    <source>
        <dbReference type="EMBL" id="KAG9343847.1"/>
    </source>
</evidence>
<name>A0A8T2P5A9_9TELE</name>
<dbReference type="PROSITE" id="PS00028">
    <property type="entry name" value="ZINC_FINGER_C2H2_1"/>
    <property type="match status" value="2"/>
</dbReference>
<keyword evidence="11" id="KW-1185">Reference proteome</keyword>
<evidence type="ECO:0000256" key="1">
    <source>
        <dbReference type="ARBA" id="ARBA00004123"/>
    </source>
</evidence>
<dbReference type="InterPro" id="IPR036236">
    <property type="entry name" value="Znf_C2H2_sf"/>
</dbReference>
<feature type="region of interest" description="Disordered" evidence="8">
    <location>
        <begin position="60"/>
        <end position="102"/>
    </location>
</feature>
<dbReference type="InterPro" id="IPR013087">
    <property type="entry name" value="Znf_C2H2_type"/>
</dbReference>
<feature type="domain" description="C2H2-type" evidence="9">
    <location>
        <begin position="414"/>
        <end position="441"/>
    </location>
</feature>
<dbReference type="GO" id="GO:0005634">
    <property type="term" value="C:nucleus"/>
    <property type="evidence" value="ECO:0007669"/>
    <property type="project" value="UniProtKB-SubCell"/>
</dbReference>
<organism evidence="10 11">
    <name type="scientific">Albula glossodonta</name>
    <name type="common">roundjaw bonefish</name>
    <dbReference type="NCBI Taxonomy" id="121402"/>
    <lineage>
        <taxon>Eukaryota</taxon>
        <taxon>Metazoa</taxon>
        <taxon>Chordata</taxon>
        <taxon>Craniata</taxon>
        <taxon>Vertebrata</taxon>
        <taxon>Euteleostomi</taxon>
        <taxon>Actinopterygii</taxon>
        <taxon>Neopterygii</taxon>
        <taxon>Teleostei</taxon>
        <taxon>Albuliformes</taxon>
        <taxon>Albulidae</taxon>
        <taxon>Albula</taxon>
    </lineage>
</organism>
<keyword evidence="2" id="KW-0479">Metal-binding</keyword>
<dbReference type="PANTHER" id="PTHR16515">
    <property type="entry name" value="PR DOMAIN ZINC FINGER PROTEIN"/>
    <property type="match status" value="1"/>
</dbReference>
<dbReference type="PANTHER" id="PTHR16515:SF49">
    <property type="entry name" value="GASTRULA ZINC FINGER PROTEIN XLCGF49.1-LIKE-RELATED"/>
    <property type="match status" value="1"/>
</dbReference>
<keyword evidence="4 7" id="KW-0863">Zinc-finger</keyword>
<dbReference type="GO" id="GO:0008270">
    <property type="term" value="F:zinc ion binding"/>
    <property type="evidence" value="ECO:0007669"/>
    <property type="project" value="UniProtKB-KW"/>
</dbReference>
<protein>
    <recommendedName>
        <fullName evidence="9">C2H2-type domain-containing protein</fullName>
    </recommendedName>
</protein>
<dbReference type="Proteomes" id="UP000824540">
    <property type="component" value="Unassembled WGS sequence"/>
</dbReference>
<reference evidence="10" key="1">
    <citation type="thesis" date="2021" institute="BYU ScholarsArchive" country="Provo, UT, USA">
        <title>Applications of and Algorithms for Genome Assembly and Genomic Analyses with an Emphasis on Marine Teleosts.</title>
        <authorList>
            <person name="Pickett B.D."/>
        </authorList>
    </citation>
    <scope>NUCLEOTIDE SEQUENCE</scope>
    <source>
        <strain evidence="10">HI-2016</strain>
    </source>
</reference>
<feature type="compositionally biased region" description="Pro residues" evidence="8">
    <location>
        <begin position="373"/>
        <end position="384"/>
    </location>
</feature>
<dbReference type="InterPro" id="IPR050331">
    <property type="entry name" value="Zinc_finger"/>
</dbReference>
<feature type="region of interest" description="Disordered" evidence="8">
    <location>
        <begin position="156"/>
        <end position="208"/>
    </location>
</feature>
<evidence type="ECO:0000256" key="4">
    <source>
        <dbReference type="ARBA" id="ARBA00022771"/>
    </source>
</evidence>
<evidence type="ECO:0000313" key="11">
    <source>
        <dbReference type="Proteomes" id="UP000824540"/>
    </source>
</evidence>
<evidence type="ECO:0000256" key="7">
    <source>
        <dbReference type="PROSITE-ProRule" id="PRU00042"/>
    </source>
</evidence>
<evidence type="ECO:0000256" key="6">
    <source>
        <dbReference type="ARBA" id="ARBA00023242"/>
    </source>
</evidence>
<feature type="compositionally biased region" description="Low complexity" evidence="8">
    <location>
        <begin position="60"/>
        <end position="83"/>
    </location>
</feature>
<feature type="region of interest" description="Disordered" evidence="8">
    <location>
        <begin position="357"/>
        <end position="415"/>
    </location>
</feature>
<feature type="compositionally biased region" description="Polar residues" evidence="8">
    <location>
        <begin position="84"/>
        <end position="96"/>
    </location>
</feature>
<proteinExistence type="predicted"/>
<evidence type="ECO:0000256" key="3">
    <source>
        <dbReference type="ARBA" id="ARBA00022737"/>
    </source>
</evidence>
<evidence type="ECO:0000259" key="9">
    <source>
        <dbReference type="PROSITE" id="PS50157"/>
    </source>
</evidence>
<dbReference type="EMBL" id="JAFBMS010000022">
    <property type="protein sequence ID" value="KAG9343847.1"/>
    <property type="molecule type" value="Genomic_DNA"/>
</dbReference>
<evidence type="ECO:0000256" key="8">
    <source>
        <dbReference type="SAM" id="MobiDB-lite"/>
    </source>
</evidence>
<dbReference type="Pfam" id="PF00096">
    <property type="entry name" value="zf-C2H2"/>
    <property type="match status" value="2"/>
</dbReference>
<comment type="caution">
    <text evidence="10">The sequence shown here is derived from an EMBL/GenBank/DDBJ whole genome shotgun (WGS) entry which is preliminary data.</text>
</comment>
<dbReference type="PROSITE" id="PS50157">
    <property type="entry name" value="ZINC_FINGER_C2H2_2"/>
    <property type="match status" value="2"/>
</dbReference>
<evidence type="ECO:0000256" key="5">
    <source>
        <dbReference type="ARBA" id="ARBA00022833"/>
    </source>
</evidence>
<dbReference type="AlphaFoldDB" id="A0A8T2P5A9"/>
<feature type="compositionally biased region" description="Polar residues" evidence="8">
    <location>
        <begin position="176"/>
        <end position="186"/>
    </location>
</feature>
<keyword evidence="3" id="KW-0677">Repeat</keyword>
<evidence type="ECO:0000256" key="2">
    <source>
        <dbReference type="ARBA" id="ARBA00022723"/>
    </source>
</evidence>
<sequence>MMNGALYISFFQGQLESAMEHVVQLAVQEITKTVGSSLNSMLQETTIKDQENQRLRLRLQSRQPDGAGNASASSGSNMDGNAATDGTKNLIHTPSQSDEHAVHTNTHWLEQKGRAVGQLKVVMEQVLKFAVCEVTKIVEDSFDDLLLELMKKEKENRSLSTKLQSGEEEEGVPENHSGSPTRETQPPFSPPQSGAEIRPEKKTTETANVAEKQAVLSVTQDWVPILDKVFGQKWCSDLWQVKELSSDMRDLRPGVGVETFPECIIQDEDEGPALQEMADKDGAQTMEGNSASLGVSTGSPGCLSPVATEGQSHLHLGDDPQLRSPSMLHRLLTLPSHSQGLGQLLCADPAIDVLPTKAEASPDAPLEPRGDPKSPPTKDPSPPPAEEEEGVSPAAGCSPAGAEGRRSPAGRKMYPCKRCGKKFTRMPLLKAHQQTHAEALPAKCALCGKRFSQASRLQAHLRTHAGKTT</sequence>
<dbReference type="SMART" id="SM00355">
    <property type="entry name" value="ZnF_C2H2"/>
    <property type="match status" value="2"/>
</dbReference>
<dbReference type="Gene3D" id="3.30.160.60">
    <property type="entry name" value="Classic Zinc Finger"/>
    <property type="match status" value="2"/>
</dbReference>
<dbReference type="SUPFAM" id="SSF57667">
    <property type="entry name" value="beta-beta-alpha zinc fingers"/>
    <property type="match status" value="1"/>
</dbReference>
<comment type="subcellular location">
    <subcellularLocation>
        <location evidence="1">Nucleus</location>
    </subcellularLocation>
</comment>
<gene>
    <name evidence="10" type="ORF">JZ751_013228</name>
</gene>
<dbReference type="FunFam" id="3.30.160.60:FF:000100">
    <property type="entry name" value="Zinc finger 45-like"/>
    <property type="match status" value="1"/>
</dbReference>
<dbReference type="OrthoDB" id="8961020at2759"/>
<feature type="domain" description="C2H2-type" evidence="9">
    <location>
        <begin position="442"/>
        <end position="469"/>
    </location>
</feature>
<keyword evidence="6" id="KW-0539">Nucleus</keyword>